<dbReference type="CDD" id="cd17877">
    <property type="entry name" value="NP_MTAN-like"/>
    <property type="match status" value="1"/>
</dbReference>
<dbReference type="GO" id="GO:0008782">
    <property type="term" value="F:adenosylhomocysteine nucleosidase activity"/>
    <property type="evidence" value="ECO:0007669"/>
    <property type="project" value="TreeGrafter"/>
</dbReference>
<dbReference type="InterPro" id="IPR000845">
    <property type="entry name" value="Nucleoside_phosphorylase_d"/>
</dbReference>
<dbReference type="Pfam" id="PF01048">
    <property type="entry name" value="PNP_UDP_1"/>
    <property type="match status" value="1"/>
</dbReference>
<dbReference type="SUPFAM" id="SSF53167">
    <property type="entry name" value="Purine and uridine phosphorylases"/>
    <property type="match status" value="1"/>
</dbReference>
<name>A0A2T4TYG4_9BACT</name>
<dbReference type="EMBL" id="NVQC01000017">
    <property type="protein sequence ID" value="PTL36139.1"/>
    <property type="molecule type" value="Genomic_DNA"/>
</dbReference>
<accession>A0A2T4TYG4</accession>
<dbReference type="OrthoDB" id="9792278at2"/>
<dbReference type="PANTHER" id="PTHR46832:SF1">
    <property type="entry name" value="5'-METHYLTHIOADENOSINE_S-ADENOSYLHOMOCYSTEINE NUCLEOSIDASE"/>
    <property type="match status" value="1"/>
</dbReference>
<dbReference type="GO" id="GO:0008930">
    <property type="term" value="F:methylthioadenosine nucleosidase activity"/>
    <property type="evidence" value="ECO:0007669"/>
    <property type="project" value="TreeGrafter"/>
</dbReference>
<dbReference type="PANTHER" id="PTHR46832">
    <property type="entry name" value="5'-METHYLTHIOADENOSINE/S-ADENOSYLHOMOCYSTEINE NUCLEOSIDASE"/>
    <property type="match status" value="1"/>
</dbReference>
<proteinExistence type="predicted"/>
<sequence length="272" mass="28924">MKTARPSRASRVRGAPLAIFVATQAELRPIATALQPPSRSIYRSNSMIRVGIEGRDLLLANTGVGPDNAEAAARHLFEEMPVTAALSLGVAGGLSPQLQTGDLIVGDRAILRRGSGQVLHGEKGSGSQSFPCDSGLQEAAITVIRRSGSRYYLGPILTVDRIVRTAEEKCLLAAESGAVALDMESAAIASAALAYSVPFLAIRGVLDPVHEDLAIDFDQFLGIEGEPNLPRLMRYLIAHPFTLPRLIGLGIRTKAVCARLGRLLHELSTTLS</sequence>
<keyword evidence="3" id="KW-1185">Reference proteome</keyword>
<dbReference type="RefSeq" id="WP_107561887.1">
    <property type="nucleotide sequence ID" value="NZ_NVQC01000017.1"/>
</dbReference>
<dbReference type="Gene3D" id="3.40.50.1580">
    <property type="entry name" value="Nucleoside phosphorylase domain"/>
    <property type="match status" value="1"/>
</dbReference>
<evidence type="ECO:0000313" key="3">
    <source>
        <dbReference type="Proteomes" id="UP000241436"/>
    </source>
</evidence>
<organism evidence="2 3">
    <name type="scientific">Candidatus Methylomirabilis limnetica</name>
    <dbReference type="NCBI Taxonomy" id="2033718"/>
    <lineage>
        <taxon>Bacteria</taxon>
        <taxon>Candidatus Methylomirabilota</taxon>
        <taxon>Candidatus Methylomirabilia</taxon>
        <taxon>Candidatus Methylomirabilales</taxon>
        <taxon>Candidatus Methylomirabilaceae</taxon>
        <taxon>Candidatus Methylomirabilis</taxon>
    </lineage>
</organism>
<protein>
    <recommendedName>
        <fullName evidence="1">Nucleoside phosphorylase domain-containing protein</fullName>
    </recommendedName>
</protein>
<dbReference type="GO" id="GO:0019284">
    <property type="term" value="P:L-methionine salvage from S-adenosylmethionine"/>
    <property type="evidence" value="ECO:0007669"/>
    <property type="project" value="TreeGrafter"/>
</dbReference>
<feature type="domain" description="Nucleoside phosphorylase" evidence="1">
    <location>
        <begin position="17"/>
        <end position="234"/>
    </location>
</feature>
<gene>
    <name evidence="2" type="ORF">CLG94_05610</name>
</gene>
<dbReference type="GO" id="GO:0009116">
    <property type="term" value="P:nucleoside metabolic process"/>
    <property type="evidence" value="ECO:0007669"/>
    <property type="project" value="InterPro"/>
</dbReference>
<reference evidence="3" key="2">
    <citation type="journal article" date="2018" name="Environ. Microbiol.">
        <title>Bloom of a denitrifying methanotroph, 'Candidatus Methylomirabilis limnetica', in a deep stratified lake.</title>
        <authorList>
            <person name="Graf J.S."/>
            <person name="Mayr M.J."/>
            <person name="Marchant H.K."/>
            <person name="Tienken D."/>
            <person name="Hach P.F."/>
            <person name="Brand A."/>
            <person name="Schubert C.J."/>
            <person name="Kuypers M.M."/>
            <person name="Milucka J."/>
        </authorList>
    </citation>
    <scope>NUCLEOTIDE SEQUENCE [LARGE SCALE GENOMIC DNA]</scope>
    <source>
        <strain evidence="3">Zug</strain>
    </source>
</reference>
<reference evidence="2 3" key="1">
    <citation type="submission" date="2017-09" db="EMBL/GenBank/DDBJ databases">
        <title>Bloom of a denitrifying methanotroph, Candidatus Methylomirabilis limnetica, in a deep stratified lake.</title>
        <authorList>
            <person name="Graf J.S."/>
            <person name="Marchant H.K."/>
            <person name="Tienken D."/>
            <person name="Hach P.F."/>
            <person name="Brand A."/>
            <person name="Schubert C.J."/>
            <person name="Kuypers M.M."/>
            <person name="Milucka J."/>
        </authorList>
    </citation>
    <scope>NUCLEOTIDE SEQUENCE [LARGE SCALE GENOMIC DNA]</scope>
    <source>
        <strain evidence="2 3">Zug</strain>
    </source>
</reference>
<dbReference type="AlphaFoldDB" id="A0A2T4TYG4"/>
<dbReference type="InterPro" id="IPR035994">
    <property type="entry name" value="Nucleoside_phosphorylase_sf"/>
</dbReference>
<evidence type="ECO:0000313" key="2">
    <source>
        <dbReference type="EMBL" id="PTL36139.1"/>
    </source>
</evidence>
<evidence type="ECO:0000259" key="1">
    <source>
        <dbReference type="Pfam" id="PF01048"/>
    </source>
</evidence>
<dbReference type="Proteomes" id="UP000241436">
    <property type="component" value="Unassembled WGS sequence"/>
</dbReference>
<comment type="caution">
    <text evidence="2">The sequence shown here is derived from an EMBL/GenBank/DDBJ whole genome shotgun (WGS) entry which is preliminary data.</text>
</comment>
<dbReference type="GO" id="GO:0005829">
    <property type="term" value="C:cytosol"/>
    <property type="evidence" value="ECO:0007669"/>
    <property type="project" value="TreeGrafter"/>
</dbReference>